<evidence type="ECO:0000313" key="2">
    <source>
        <dbReference type="Proteomes" id="UP000008177"/>
    </source>
</evidence>
<dbReference type="InParanoid" id="G2YP16"/>
<organism evidence="1 2">
    <name type="scientific">Botryotinia fuckeliana (strain T4)</name>
    <name type="common">Noble rot fungus</name>
    <name type="synonym">Botrytis cinerea</name>
    <dbReference type="NCBI Taxonomy" id="999810"/>
    <lineage>
        <taxon>Eukaryota</taxon>
        <taxon>Fungi</taxon>
        <taxon>Dikarya</taxon>
        <taxon>Ascomycota</taxon>
        <taxon>Pezizomycotina</taxon>
        <taxon>Leotiomycetes</taxon>
        <taxon>Helotiales</taxon>
        <taxon>Sclerotiniaceae</taxon>
        <taxon>Botrytis</taxon>
    </lineage>
</organism>
<name>G2YP16_BOTF4</name>
<reference evidence="2" key="1">
    <citation type="journal article" date="2011" name="PLoS Genet.">
        <title>Genomic analysis of the necrotrophic fungal pathogens Sclerotinia sclerotiorum and Botrytis cinerea.</title>
        <authorList>
            <person name="Amselem J."/>
            <person name="Cuomo C.A."/>
            <person name="van Kan J.A."/>
            <person name="Viaud M."/>
            <person name="Benito E.P."/>
            <person name="Couloux A."/>
            <person name="Coutinho P.M."/>
            <person name="de Vries R.P."/>
            <person name="Dyer P.S."/>
            <person name="Fillinger S."/>
            <person name="Fournier E."/>
            <person name="Gout L."/>
            <person name="Hahn M."/>
            <person name="Kohn L."/>
            <person name="Lapalu N."/>
            <person name="Plummer K.M."/>
            <person name="Pradier J.M."/>
            <person name="Quevillon E."/>
            <person name="Sharon A."/>
            <person name="Simon A."/>
            <person name="ten Have A."/>
            <person name="Tudzynski B."/>
            <person name="Tudzynski P."/>
            <person name="Wincker P."/>
            <person name="Andrew M."/>
            <person name="Anthouard V."/>
            <person name="Beever R.E."/>
            <person name="Beffa R."/>
            <person name="Benoit I."/>
            <person name="Bouzid O."/>
            <person name="Brault B."/>
            <person name="Chen Z."/>
            <person name="Choquer M."/>
            <person name="Collemare J."/>
            <person name="Cotton P."/>
            <person name="Danchin E.G."/>
            <person name="Da Silva C."/>
            <person name="Gautier A."/>
            <person name="Giraud C."/>
            <person name="Giraud T."/>
            <person name="Gonzalez C."/>
            <person name="Grossetete S."/>
            <person name="Guldener U."/>
            <person name="Henrissat B."/>
            <person name="Howlett B.J."/>
            <person name="Kodira C."/>
            <person name="Kretschmer M."/>
            <person name="Lappartient A."/>
            <person name="Leroch M."/>
            <person name="Levis C."/>
            <person name="Mauceli E."/>
            <person name="Neuveglise C."/>
            <person name="Oeser B."/>
            <person name="Pearson M."/>
            <person name="Poulain J."/>
            <person name="Poussereau N."/>
            <person name="Quesneville H."/>
            <person name="Rascle C."/>
            <person name="Schumacher J."/>
            <person name="Segurens B."/>
            <person name="Sexton A."/>
            <person name="Silva E."/>
            <person name="Sirven C."/>
            <person name="Soanes D.M."/>
            <person name="Talbot N.J."/>
            <person name="Templeton M."/>
            <person name="Yandava C."/>
            <person name="Yarden O."/>
            <person name="Zeng Q."/>
            <person name="Rollins J.A."/>
            <person name="Lebrun M.H."/>
            <person name="Dickman M."/>
        </authorList>
    </citation>
    <scope>NUCLEOTIDE SEQUENCE [LARGE SCALE GENOMIC DNA]</scope>
    <source>
        <strain evidence="2">T4</strain>
    </source>
</reference>
<gene>
    <name evidence="1" type="ORF">BofuT4_P123830.1</name>
</gene>
<dbReference type="OrthoDB" id="3560687at2759"/>
<dbReference type="HOGENOM" id="CLU_2320063_0_0_1"/>
<dbReference type="Proteomes" id="UP000008177">
    <property type="component" value="Unplaced contigs"/>
</dbReference>
<evidence type="ECO:0000313" key="1">
    <source>
        <dbReference type="EMBL" id="CCD53364.1"/>
    </source>
</evidence>
<proteinExistence type="predicted"/>
<dbReference type="AlphaFoldDB" id="G2YP16"/>
<dbReference type="EMBL" id="FQ790346">
    <property type="protein sequence ID" value="CCD53364.1"/>
    <property type="molecule type" value="Genomic_DNA"/>
</dbReference>
<accession>G2YP16</accession>
<protein>
    <submittedName>
        <fullName evidence="1">Uncharacterized protein</fullName>
    </submittedName>
</protein>
<sequence length="99" mass="11689">MNLFVRTCSEVLRVPRFNGATKMKLYKIVIHQIKKQNKKHTTVGIRWWSPTQLLIHRSEACVWQSGRDAQFSSVYGRMWKKVLCLKVYSVFWQSKSGLD</sequence>